<evidence type="ECO:0000256" key="8">
    <source>
        <dbReference type="SAM" id="MobiDB-lite"/>
    </source>
</evidence>
<keyword evidence="6 9" id="KW-1133">Transmembrane helix</keyword>
<keyword evidence="7 9" id="KW-0472">Membrane</keyword>
<feature type="transmembrane region" description="Helical" evidence="9">
    <location>
        <begin position="41"/>
        <end position="62"/>
    </location>
</feature>
<comment type="subcellular location">
    <subcellularLocation>
        <location evidence="1">Cell membrane</location>
        <topology evidence="1">Multi-pass membrane protein</topology>
    </subcellularLocation>
</comment>
<accession>A0A2S3Z6M5</accession>
<evidence type="ECO:0000313" key="11">
    <source>
        <dbReference type="EMBL" id="POH60495.1"/>
    </source>
</evidence>
<keyword evidence="5 9" id="KW-0812">Transmembrane</keyword>
<dbReference type="Proteomes" id="UP000237104">
    <property type="component" value="Unassembled WGS sequence"/>
</dbReference>
<evidence type="ECO:0000256" key="4">
    <source>
        <dbReference type="ARBA" id="ARBA00022475"/>
    </source>
</evidence>
<comment type="caution">
    <text evidence="11">The sequence shown here is derived from an EMBL/GenBank/DDBJ whole genome shotgun (WGS) entry which is preliminary data.</text>
</comment>
<feature type="transmembrane region" description="Helical" evidence="9">
    <location>
        <begin position="74"/>
        <end position="95"/>
    </location>
</feature>
<evidence type="ECO:0000256" key="3">
    <source>
        <dbReference type="ARBA" id="ARBA00022448"/>
    </source>
</evidence>
<dbReference type="InterPro" id="IPR004626">
    <property type="entry name" value="RarD"/>
</dbReference>
<feature type="transmembrane region" description="Helical" evidence="9">
    <location>
        <begin position="281"/>
        <end position="301"/>
    </location>
</feature>
<evidence type="ECO:0000256" key="5">
    <source>
        <dbReference type="ARBA" id="ARBA00022692"/>
    </source>
</evidence>
<organism evidence="11 12">
    <name type="scientific">Cryobacterium zongtaii</name>
    <dbReference type="NCBI Taxonomy" id="1259217"/>
    <lineage>
        <taxon>Bacteria</taxon>
        <taxon>Bacillati</taxon>
        <taxon>Actinomycetota</taxon>
        <taxon>Actinomycetes</taxon>
        <taxon>Micrococcales</taxon>
        <taxon>Microbacteriaceae</taxon>
        <taxon>Cryobacterium</taxon>
    </lineage>
</organism>
<name>A0A2S3Z6M5_9MICO</name>
<dbReference type="SUPFAM" id="SSF103481">
    <property type="entry name" value="Multidrug resistance efflux transporter EmrE"/>
    <property type="match status" value="2"/>
</dbReference>
<dbReference type="OrthoDB" id="369870at2"/>
<feature type="transmembrane region" description="Helical" evidence="9">
    <location>
        <begin position="186"/>
        <end position="202"/>
    </location>
</feature>
<feature type="transmembrane region" description="Helical" evidence="9">
    <location>
        <begin position="163"/>
        <end position="180"/>
    </location>
</feature>
<feature type="domain" description="EamA" evidence="10">
    <location>
        <begin position="43"/>
        <end position="179"/>
    </location>
</feature>
<keyword evidence="3" id="KW-0813">Transport</keyword>
<feature type="transmembrane region" description="Helical" evidence="9">
    <location>
        <begin position="222"/>
        <end position="242"/>
    </location>
</feature>
<feature type="transmembrane region" description="Helical" evidence="9">
    <location>
        <begin position="307"/>
        <end position="325"/>
    </location>
</feature>
<feature type="transmembrane region" description="Helical" evidence="9">
    <location>
        <begin position="248"/>
        <end position="269"/>
    </location>
</feature>
<feature type="domain" description="EamA" evidence="10">
    <location>
        <begin position="190"/>
        <end position="321"/>
    </location>
</feature>
<proteinExistence type="inferred from homology"/>
<feature type="transmembrane region" description="Helical" evidence="9">
    <location>
        <begin position="107"/>
        <end position="126"/>
    </location>
</feature>
<dbReference type="GO" id="GO:0005886">
    <property type="term" value="C:plasma membrane"/>
    <property type="evidence" value="ECO:0007669"/>
    <property type="project" value="UniProtKB-SubCell"/>
</dbReference>
<evidence type="ECO:0000259" key="10">
    <source>
        <dbReference type="Pfam" id="PF00892"/>
    </source>
</evidence>
<gene>
    <name evidence="11" type="primary">rarD</name>
    <name evidence="11" type="ORF">C3B59_15680</name>
</gene>
<dbReference type="NCBIfam" id="TIGR00688">
    <property type="entry name" value="rarD"/>
    <property type="match status" value="1"/>
</dbReference>
<evidence type="ECO:0000256" key="6">
    <source>
        <dbReference type="ARBA" id="ARBA00022989"/>
    </source>
</evidence>
<dbReference type="EMBL" id="PPXF01000060">
    <property type="protein sequence ID" value="POH60495.1"/>
    <property type="molecule type" value="Genomic_DNA"/>
</dbReference>
<evidence type="ECO:0000256" key="1">
    <source>
        <dbReference type="ARBA" id="ARBA00004651"/>
    </source>
</evidence>
<dbReference type="InterPro" id="IPR000620">
    <property type="entry name" value="EamA_dom"/>
</dbReference>
<dbReference type="PANTHER" id="PTHR22911">
    <property type="entry name" value="ACYL-MALONYL CONDENSING ENZYME-RELATED"/>
    <property type="match status" value="1"/>
</dbReference>
<evidence type="ECO:0000313" key="12">
    <source>
        <dbReference type="Proteomes" id="UP000237104"/>
    </source>
</evidence>
<protein>
    <submittedName>
        <fullName evidence="11">EamA family transporter RarD</fullName>
    </submittedName>
</protein>
<sequence length="339" mass="36613">MFRVQRGDNVHENSTDPAAAAAPTGPVDAGRSGTSPVRSSASTGLIFAICAYGMWGFLPLYFLFLAPTGAFEIVAWRVLFSLVFCAVLILATRAWRPLVAALRSPRIVWTMGLAGVLIFINWQTFILGTLSGRVVETALGYFINPIITVLLGVLVLHEKLRRAQWAAVVISFIAVIVLSVGYGTVPWISLILAFSFGFYGLIKKRVGGHIDALSGLTLETLWLTPIAIIQLVVVSVISGLTFGTVSTVHTIALIGTGVLTAVPLLFFAAASRRLPLTTMGLVQYLAPVLQFIAGVVILHEPMPPERWLGFGLVWLALIVLTVDMVRAGRAQRRPVIDPI</sequence>
<evidence type="ECO:0000256" key="7">
    <source>
        <dbReference type="ARBA" id="ARBA00023136"/>
    </source>
</evidence>
<evidence type="ECO:0000256" key="9">
    <source>
        <dbReference type="SAM" id="Phobius"/>
    </source>
</evidence>
<feature type="compositionally biased region" description="Basic and acidic residues" evidence="8">
    <location>
        <begin position="1"/>
        <end position="14"/>
    </location>
</feature>
<feature type="compositionally biased region" description="Low complexity" evidence="8">
    <location>
        <begin position="15"/>
        <end position="30"/>
    </location>
</feature>
<feature type="region of interest" description="Disordered" evidence="8">
    <location>
        <begin position="1"/>
        <end position="35"/>
    </location>
</feature>
<reference evidence="11 12" key="1">
    <citation type="submission" date="2018-01" db="EMBL/GenBank/DDBJ databases">
        <title>Cryobacterium sp. nov., from glaciers in China.</title>
        <authorList>
            <person name="Liu Q."/>
            <person name="Xin Y.-H."/>
        </authorList>
    </citation>
    <scope>NUCLEOTIDE SEQUENCE [LARGE SCALE GENOMIC DNA]</scope>
    <source>
        <strain evidence="11 12">TMB1-8</strain>
    </source>
</reference>
<evidence type="ECO:0000256" key="2">
    <source>
        <dbReference type="ARBA" id="ARBA00007362"/>
    </source>
</evidence>
<dbReference type="PANTHER" id="PTHR22911:SF137">
    <property type="entry name" value="SOLUTE CARRIER FAMILY 35 MEMBER G2-RELATED"/>
    <property type="match status" value="1"/>
</dbReference>
<dbReference type="InterPro" id="IPR037185">
    <property type="entry name" value="EmrE-like"/>
</dbReference>
<comment type="similarity">
    <text evidence="2">Belongs to the EamA transporter family.</text>
</comment>
<dbReference type="AlphaFoldDB" id="A0A2S3Z6M5"/>
<keyword evidence="4" id="KW-1003">Cell membrane</keyword>
<feature type="transmembrane region" description="Helical" evidence="9">
    <location>
        <begin position="138"/>
        <end position="156"/>
    </location>
</feature>
<dbReference type="Pfam" id="PF00892">
    <property type="entry name" value="EamA"/>
    <property type="match status" value="2"/>
</dbReference>